<gene>
    <name evidence="4" type="ORF">QPL79_07725</name>
</gene>
<dbReference type="EMBL" id="JASNVW010000005">
    <property type="protein sequence ID" value="MDK6029251.1"/>
    <property type="molecule type" value="Genomic_DNA"/>
</dbReference>
<dbReference type="NCBIfam" id="TIGR03122">
    <property type="entry name" value="one_C_dehyd_C"/>
    <property type="match status" value="1"/>
</dbReference>
<proteinExistence type="predicted"/>
<evidence type="ECO:0000256" key="3">
    <source>
        <dbReference type="ARBA" id="ARBA00048228"/>
    </source>
</evidence>
<comment type="catalytic activity">
    <reaction evidence="3">
        <text>N-formylmethanofuran + 2 oxidized [2Fe-2S]-[ferredoxin] + H2O = methanofuran + 2 reduced [2Fe-2S]-[ferredoxin] + CO2 + H(+)</text>
        <dbReference type="Rhea" id="RHEA:19841"/>
        <dbReference type="Rhea" id="RHEA-COMP:10000"/>
        <dbReference type="Rhea" id="RHEA-COMP:10001"/>
        <dbReference type="ChEBI" id="CHEBI:15377"/>
        <dbReference type="ChEBI" id="CHEBI:15378"/>
        <dbReference type="ChEBI" id="CHEBI:16526"/>
        <dbReference type="ChEBI" id="CHEBI:33737"/>
        <dbReference type="ChEBI" id="CHEBI:33738"/>
        <dbReference type="ChEBI" id="CHEBI:57727"/>
        <dbReference type="ChEBI" id="CHEBI:58151"/>
        <dbReference type="EC" id="1.2.7.12"/>
    </reaction>
</comment>
<dbReference type="EC" id="1.2.7.12" evidence="2"/>
<name>A0ABD4Z7D4_9CREN</name>
<dbReference type="RefSeq" id="WP_285274234.1">
    <property type="nucleotide sequence ID" value="NZ_JASNVW010000005.1"/>
</dbReference>
<dbReference type="PANTHER" id="PTHR39673">
    <property type="entry name" value="TUNGSTEN FORMYLMETHANOFURAN DEHYDROGENASE, SUBUNIT C (FWDC)"/>
    <property type="match status" value="1"/>
</dbReference>
<evidence type="ECO:0000313" key="5">
    <source>
        <dbReference type="Proteomes" id="UP001529235"/>
    </source>
</evidence>
<protein>
    <recommendedName>
        <fullName evidence="2">formylmethanofuran dehydrogenase</fullName>
        <ecNumber evidence="2">1.2.7.12</ecNumber>
    </recommendedName>
</protein>
<accession>A0ABD4Z7D4</accession>
<dbReference type="Gene3D" id="2.160.20.60">
    <property type="entry name" value="Glutamate synthase, alpha subunit, C-terminal domain"/>
    <property type="match status" value="1"/>
</dbReference>
<dbReference type="SUPFAM" id="SSF69336">
    <property type="entry name" value="Alpha subunit of glutamate synthase, C-terminal domain"/>
    <property type="match status" value="1"/>
</dbReference>
<evidence type="ECO:0000256" key="2">
    <source>
        <dbReference type="ARBA" id="ARBA00012692"/>
    </source>
</evidence>
<organism evidence="4 5">
    <name type="scientific">Ignisphaera cupida</name>
    <dbReference type="NCBI Taxonomy" id="3050454"/>
    <lineage>
        <taxon>Archaea</taxon>
        <taxon>Thermoproteota</taxon>
        <taxon>Thermoprotei</taxon>
        <taxon>Desulfurococcales</taxon>
        <taxon>Desulfurococcaceae</taxon>
        <taxon>Ignisphaera</taxon>
    </lineage>
</organism>
<sequence length="282" mass="29548">MSYVLKLVSTPKVLIDARSISPNKFAGKSLDEIRKLRILEGGAEATLDTLFSVDGPSKASQDPNSIEIIIENSSNKLCFIGYKMSGGKIVVKGDVGHFTGYKMSNGSIIVHGSARNYLGCKMRGGSIEVFGDVGHRAGGKLHGEKSGKGMRGGTIVIHGNAGSYLGWGAGGGAIIVDGNAKNFAGADITSGTIVVKGSAGIYPGFGMSGGRVVVGGRVEAMSPSFYIDSIVPSLKVRGISFNKPFATFIGDVLSSGRGVLQISYEDNKNIIDVYKQFLEESI</sequence>
<comment type="caution">
    <text evidence="4">The sequence shown here is derived from an EMBL/GenBank/DDBJ whole genome shotgun (WGS) entry which is preliminary data.</text>
</comment>
<dbReference type="AlphaFoldDB" id="A0ABD4Z7D4"/>
<dbReference type="Proteomes" id="UP001529235">
    <property type="component" value="Unassembled WGS sequence"/>
</dbReference>
<evidence type="ECO:0000313" key="4">
    <source>
        <dbReference type="EMBL" id="MDK6029251.1"/>
    </source>
</evidence>
<comment type="pathway">
    <text evidence="1">One-carbon metabolism; methanogenesis from CO(2); 5,10-methenyl-5,6,7,8-tetrahydromethanopterin from CO(2): step 1/3.</text>
</comment>
<dbReference type="GO" id="GO:0018493">
    <property type="term" value="F:formylmethanofuran dehydrogenase activity"/>
    <property type="evidence" value="ECO:0007669"/>
    <property type="project" value="UniProtKB-EC"/>
</dbReference>
<keyword evidence="5" id="KW-1185">Reference proteome</keyword>
<dbReference type="InterPro" id="IPR036485">
    <property type="entry name" value="Glu_synth_asu_C_sf"/>
</dbReference>
<dbReference type="InterPro" id="IPR017550">
    <property type="entry name" value="Formylmethanofuran_DH_suC"/>
</dbReference>
<evidence type="ECO:0000256" key="1">
    <source>
        <dbReference type="ARBA" id="ARBA00004830"/>
    </source>
</evidence>
<reference evidence="4 5" key="1">
    <citation type="submission" date="2023-05" db="EMBL/GenBank/DDBJ databases">
        <title>A new hyperthermophilic archaea 'Ignisphaera cupida' sp. nov. and description of the family 'Ignisphaeraceae' fam. nov.</title>
        <authorList>
            <person name="Podosokorskaya O.A."/>
            <person name="Elcheninov A.G."/>
            <person name="Klukina A."/>
            <person name="Merkel A.Y."/>
        </authorList>
    </citation>
    <scope>NUCLEOTIDE SEQUENCE [LARGE SCALE GENOMIC DNA]</scope>
    <source>
        <strain evidence="4 5">4213-co</strain>
    </source>
</reference>
<dbReference type="PANTHER" id="PTHR39673:SF5">
    <property type="entry name" value="TUNGSTEN-CONTAINING FORMYLMETHANOFURAN DEHYDROGENASE 2 SUBUNIT C"/>
    <property type="match status" value="1"/>
</dbReference>
<keyword evidence="4" id="KW-0560">Oxidoreductase</keyword>